<keyword evidence="3" id="KW-1185">Reference proteome</keyword>
<feature type="compositionally biased region" description="Basic and acidic residues" evidence="1">
    <location>
        <begin position="56"/>
        <end position="65"/>
    </location>
</feature>
<feature type="region of interest" description="Disordered" evidence="1">
    <location>
        <begin position="1"/>
        <end position="79"/>
    </location>
</feature>
<dbReference type="AlphaFoldDB" id="A0A501WQA9"/>
<organism evidence="2 3">
    <name type="scientific">Amaricoccus solimangrovi</name>
    <dbReference type="NCBI Taxonomy" id="2589815"/>
    <lineage>
        <taxon>Bacteria</taxon>
        <taxon>Pseudomonadati</taxon>
        <taxon>Pseudomonadota</taxon>
        <taxon>Alphaproteobacteria</taxon>
        <taxon>Rhodobacterales</taxon>
        <taxon>Paracoccaceae</taxon>
        <taxon>Amaricoccus</taxon>
    </lineage>
</organism>
<protein>
    <submittedName>
        <fullName evidence="2">Uncharacterized protein</fullName>
    </submittedName>
</protein>
<evidence type="ECO:0000256" key="1">
    <source>
        <dbReference type="SAM" id="MobiDB-lite"/>
    </source>
</evidence>
<proteinExistence type="predicted"/>
<dbReference type="Proteomes" id="UP000319255">
    <property type="component" value="Unassembled WGS sequence"/>
</dbReference>
<comment type="caution">
    <text evidence="2">The sequence shown here is derived from an EMBL/GenBank/DDBJ whole genome shotgun (WGS) entry which is preliminary data.</text>
</comment>
<accession>A0A501WQA9</accession>
<dbReference type="RefSeq" id="WP_140454073.1">
    <property type="nucleotide sequence ID" value="NZ_VFRP01000008.1"/>
</dbReference>
<evidence type="ECO:0000313" key="3">
    <source>
        <dbReference type="Proteomes" id="UP000319255"/>
    </source>
</evidence>
<sequence>MSNGTGPDRKTPGEASGALQHATIVAGEETHEIESGAPDQPGSPPEPRRGTLVAGEETHEIEGEGGKTPAAEQSGKPEN</sequence>
<dbReference type="EMBL" id="VFRP01000008">
    <property type="protein sequence ID" value="TPE51042.1"/>
    <property type="molecule type" value="Genomic_DNA"/>
</dbReference>
<reference evidence="2 3" key="1">
    <citation type="submission" date="2019-06" db="EMBL/GenBank/DDBJ databases">
        <title>A novel bacterium of genus Amaricoccus, isolated from marine sediment.</title>
        <authorList>
            <person name="Huang H."/>
            <person name="Mo K."/>
            <person name="Hu Y."/>
        </authorList>
    </citation>
    <scope>NUCLEOTIDE SEQUENCE [LARGE SCALE GENOMIC DNA]</scope>
    <source>
        <strain evidence="2 3">HB172011</strain>
    </source>
</reference>
<gene>
    <name evidence="2" type="ORF">FJM51_10440</name>
</gene>
<name>A0A501WQA9_9RHOB</name>
<evidence type="ECO:0000313" key="2">
    <source>
        <dbReference type="EMBL" id="TPE51042.1"/>
    </source>
</evidence>